<dbReference type="Proteomes" id="UP000694568">
    <property type="component" value="Unplaced"/>
</dbReference>
<reference evidence="5" key="1">
    <citation type="submission" date="2025-08" db="UniProtKB">
        <authorList>
            <consortium name="Ensembl"/>
        </authorList>
    </citation>
    <scope>IDENTIFICATION</scope>
</reference>
<organism evidence="5 6">
    <name type="scientific">Sander lucioperca</name>
    <name type="common">Pike-perch</name>
    <name type="synonym">Perca lucioperca</name>
    <dbReference type="NCBI Taxonomy" id="283035"/>
    <lineage>
        <taxon>Eukaryota</taxon>
        <taxon>Metazoa</taxon>
        <taxon>Chordata</taxon>
        <taxon>Craniata</taxon>
        <taxon>Vertebrata</taxon>
        <taxon>Euteleostomi</taxon>
        <taxon>Actinopterygii</taxon>
        <taxon>Neopterygii</taxon>
        <taxon>Teleostei</taxon>
        <taxon>Neoteleostei</taxon>
        <taxon>Acanthomorphata</taxon>
        <taxon>Eupercaria</taxon>
        <taxon>Perciformes</taxon>
        <taxon>Percoidei</taxon>
        <taxon>Percidae</taxon>
        <taxon>Luciopercinae</taxon>
        <taxon>Sander</taxon>
    </lineage>
</organism>
<dbReference type="InterPro" id="IPR000569">
    <property type="entry name" value="HECT_dom"/>
</dbReference>
<evidence type="ECO:0000313" key="5">
    <source>
        <dbReference type="Ensembl" id="ENSSLUP00000028428.1"/>
    </source>
</evidence>
<dbReference type="SUPFAM" id="SSF56204">
    <property type="entry name" value="Hect, E3 ligase catalytic domain"/>
    <property type="match status" value="1"/>
</dbReference>
<dbReference type="PROSITE" id="PS50237">
    <property type="entry name" value="HECT"/>
    <property type="match status" value="1"/>
</dbReference>
<keyword evidence="1" id="KW-0808">Transferase</keyword>
<sequence length="147" mass="16670">LICKILSAKSYELPFNMCFLFTRFRDGLTSLGVLDALQRYPLQTKCLFVKAEKVENDVSLEDILVFFTGCDSIPALGFSPKPSLEFITHSRFPVANTCENILRIPVHAEYTDFRSDMNFAIRNSPGFGRLEHSHCPELQWGPALHCP</sequence>
<keyword evidence="2 3" id="KW-0833">Ubl conjugation pathway</keyword>
<evidence type="ECO:0000259" key="4">
    <source>
        <dbReference type="PROSITE" id="PS50237"/>
    </source>
</evidence>
<feature type="active site" description="Glycyl thioester intermediate" evidence="3">
    <location>
        <position position="98"/>
    </location>
</feature>
<dbReference type="AlphaFoldDB" id="A0A8C9YPL1"/>
<dbReference type="Ensembl" id="ENSSLUT00000029349.1">
    <property type="protein sequence ID" value="ENSSLUP00000028428.1"/>
    <property type="gene ID" value="ENSSLUG00000012826.1"/>
</dbReference>
<accession>A0A8C9YPL1</accession>
<dbReference type="GO" id="GO:0004842">
    <property type="term" value="F:ubiquitin-protein transferase activity"/>
    <property type="evidence" value="ECO:0007669"/>
    <property type="project" value="InterPro"/>
</dbReference>
<dbReference type="InterPro" id="IPR035983">
    <property type="entry name" value="Hect_E3_ubiquitin_ligase"/>
</dbReference>
<reference evidence="5" key="2">
    <citation type="submission" date="2025-09" db="UniProtKB">
        <authorList>
            <consortium name="Ensembl"/>
        </authorList>
    </citation>
    <scope>IDENTIFICATION</scope>
</reference>
<dbReference type="Gene3D" id="3.30.2410.10">
    <property type="entry name" value="Hect, E3 ligase catalytic domain"/>
    <property type="match status" value="1"/>
</dbReference>
<evidence type="ECO:0000256" key="2">
    <source>
        <dbReference type="ARBA" id="ARBA00022786"/>
    </source>
</evidence>
<name>A0A8C9YPL1_SANLU</name>
<keyword evidence="6" id="KW-1185">Reference proteome</keyword>
<evidence type="ECO:0000256" key="1">
    <source>
        <dbReference type="ARBA" id="ARBA00022679"/>
    </source>
</evidence>
<dbReference type="GeneTree" id="ENSGT00950000182865"/>
<protein>
    <recommendedName>
        <fullName evidence="4">HECT domain-containing protein</fullName>
    </recommendedName>
</protein>
<dbReference type="Pfam" id="PF00632">
    <property type="entry name" value="HECT"/>
    <property type="match status" value="1"/>
</dbReference>
<proteinExistence type="predicted"/>
<evidence type="ECO:0000313" key="6">
    <source>
        <dbReference type="Proteomes" id="UP000694568"/>
    </source>
</evidence>
<evidence type="ECO:0000256" key="3">
    <source>
        <dbReference type="PROSITE-ProRule" id="PRU00104"/>
    </source>
</evidence>
<feature type="domain" description="HECT" evidence="4">
    <location>
        <begin position="63"/>
        <end position="130"/>
    </location>
</feature>